<keyword evidence="2 11" id="KW-0808">Transferase</keyword>
<dbReference type="PANTHER" id="PTHR43793">
    <property type="entry name" value="FAD SYNTHASE"/>
    <property type="match status" value="1"/>
</dbReference>
<keyword evidence="4" id="KW-0547">Nucleotide-binding</keyword>
<feature type="domain" description="Carbohydrate kinase PfkB" evidence="9">
    <location>
        <begin position="6"/>
        <end position="283"/>
    </location>
</feature>
<evidence type="ECO:0000313" key="12">
    <source>
        <dbReference type="Proteomes" id="UP000295444"/>
    </source>
</evidence>
<keyword evidence="5" id="KW-0067">ATP-binding</keyword>
<dbReference type="GO" id="GO:0016779">
    <property type="term" value="F:nucleotidyltransferase activity"/>
    <property type="evidence" value="ECO:0007669"/>
    <property type="project" value="UniProtKB-KW"/>
</dbReference>
<evidence type="ECO:0000256" key="5">
    <source>
        <dbReference type="ARBA" id="ARBA00022840"/>
    </source>
</evidence>
<name>A0A4R6SAB9_LABRH</name>
<evidence type="ECO:0000256" key="2">
    <source>
        <dbReference type="ARBA" id="ARBA00022679"/>
    </source>
</evidence>
<dbReference type="NCBIfam" id="TIGR00125">
    <property type="entry name" value="cyt_tran_rel"/>
    <property type="match status" value="1"/>
</dbReference>
<reference evidence="11 12" key="1">
    <citation type="submission" date="2019-03" db="EMBL/GenBank/DDBJ databases">
        <title>Genomic Encyclopedia of Type Strains, Phase IV (KMG-IV): sequencing the most valuable type-strain genomes for metagenomic binning, comparative biology and taxonomic classification.</title>
        <authorList>
            <person name="Goeker M."/>
        </authorList>
    </citation>
    <scope>NUCLEOTIDE SEQUENCE [LARGE SCALE GENOMIC DNA]</scope>
    <source>
        <strain evidence="11 12">DSM 45361</strain>
    </source>
</reference>
<evidence type="ECO:0000256" key="7">
    <source>
        <dbReference type="ARBA" id="ARBA00023277"/>
    </source>
</evidence>
<evidence type="ECO:0000259" key="10">
    <source>
        <dbReference type="Pfam" id="PF01467"/>
    </source>
</evidence>
<keyword evidence="12" id="KW-1185">Reference proteome</keyword>
<dbReference type="RefSeq" id="WP_243754252.1">
    <property type="nucleotide sequence ID" value="NZ_SNXZ01000004.1"/>
</dbReference>
<keyword evidence="6" id="KW-0511">Multifunctional enzyme</keyword>
<evidence type="ECO:0000256" key="6">
    <source>
        <dbReference type="ARBA" id="ARBA00023268"/>
    </source>
</evidence>
<evidence type="ECO:0000313" key="11">
    <source>
        <dbReference type="EMBL" id="TDP96464.1"/>
    </source>
</evidence>
<dbReference type="AlphaFoldDB" id="A0A4R6SAB9"/>
<dbReference type="Pfam" id="PF01467">
    <property type="entry name" value="CTP_transf_like"/>
    <property type="match status" value="1"/>
</dbReference>
<comment type="catalytic activity">
    <reaction evidence="8">
        <text>D-glycero-beta-D-manno-heptose 1-phosphate + ATP + H(+) = ADP-D-glycero-beta-D-manno-heptose + diphosphate</text>
        <dbReference type="Rhea" id="RHEA:27465"/>
        <dbReference type="ChEBI" id="CHEBI:15378"/>
        <dbReference type="ChEBI" id="CHEBI:30616"/>
        <dbReference type="ChEBI" id="CHEBI:33019"/>
        <dbReference type="ChEBI" id="CHEBI:59967"/>
        <dbReference type="ChEBI" id="CHEBI:61593"/>
        <dbReference type="EC" id="2.7.7.70"/>
    </reaction>
</comment>
<sequence length="460" mass="47855">MGVVNLVVVGDCLLDVDLIGTVTRLCPDAPAPVLAQRSQRSRAGGAGLAARLAATDGVDVTLVTVIAPDADGAVLRECLDGLRTVAGRAERSTSVKTRLIADGRPIARVDRGGDGPAPLADDRMLAALHEADAILVSDYGCGLSADPRLRAVLTERAARVPVVWDPHPRGAEPVPGVAAVVPNLAEAKGFAGVDETGLAGASRSAAWLREAWQVDAVVVTMGARGALLVTSSGEQLVPAPEVRAVDVCGAGDRFASVVATELMRGKGLPHAVADAVRKSAAFVAADIAEEMSRQSIVDEKATAQELVAAVRERGGTVVATGGCFDLLHAGHARTLRAARALGDCLVVCLNSDESVRRLKGAGRPITGQRERAELLAALDCVDAVVVFDEDGPQQVLSQLRPDIWVKGGDYTPDRLPETPLVRSWGGTVVVTPYLEGRSSTRIAETLTSIVEEGDCVPTGR</sequence>
<dbReference type="EMBL" id="SNXZ01000004">
    <property type="protein sequence ID" value="TDP96464.1"/>
    <property type="molecule type" value="Genomic_DNA"/>
</dbReference>
<dbReference type="InterPro" id="IPR029056">
    <property type="entry name" value="Ribokinase-like"/>
</dbReference>
<dbReference type="Gene3D" id="3.40.1190.20">
    <property type="match status" value="1"/>
</dbReference>
<dbReference type="EC" id="2.7.7.70" evidence="1"/>
<accession>A0A4R6SAB9</accession>
<comment type="caution">
    <text evidence="11">The sequence shown here is derived from an EMBL/GenBank/DDBJ whole genome shotgun (WGS) entry which is preliminary data.</text>
</comment>
<protein>
    <recommendedName>
        <fullName evidence="1">D-glycero-beta-D-manno-heptose 1-phosphate adenylyltransferase</fullName>
        <ecNumber evidence="1">2.7.7.70</ecNumber>
    </recommendedName>
</protein>
<dbReference type="SUPFAM" id="SSF52374">
    <property type="entry name" value="Nucleotidylyl transferase"/>
    <property type="match status" value="1"/>
</dbReference>
<dbReference type="InterPro" id="IPR050385">
    <property type="entry name" value="Archaeal_FAD_synthase"/>
</dbReference>
<organism evidence="11 12">
    <name type="scientific">Labedaea rhizosphaerae</name>
    <dbReference type="NCBI Taxonomy" id="598644"/>
    <lineage>
        <taxon>Bacteria</taxon>
        <taxon>Bacillati</taxon>
        <taxon>Actinomycetota</taxon>
        <taxon>Actinomycetes</taxon>
        <taxon>Pseudonocardiales</taxon>
        <taxon>Pseudonocardiaceae</taxon>
        <taxon>Labedaea</taxon>
    </lineage>
</organism>
<dbReference type="PANTHER" id="PTHR43793:SF2">
    <property type="entry name" value="BIFUNCTIONAL PROTEIN HLDE"/>
    <property type="match status" value="1"/>
</dbReference>
<dbReference type="Proteomes" id="UP000295444">
    <property type="component" value="Unassembled WGS sequence"/>
</dbReference>
<dbReference type="GO" id="GO:0016773">
    <property type="term" value="F:phosphotransferase activity, alcohol group as acceptor"/>
    <property type="evidence" value="ECO:0007669"/>
    <property type="project" value="InterPro"/>
</dbReference>
<evidence type="ECO:0000256" key="1">
    <source>
        <dbReference type="ARBA" id="ARBA00012519"/>
    </source>
</evidence>
<dbReference type="GO" id="GO:0005975">
    <property type="term" value="P:carbohydrate metabolic process"/>
    <property type="evidence" value="ECO:0007669"/>
    <property type="project" value="InterPro"/>
</dbReference>
<evidence type="ECO:0000259" key="9">
    <source>
        <dbReference type="Pfam" id="PF00294"/>
    </source>
</evidence>
<keyword evidence="11" id="KW-0418">Kinase</keyword>
<evidence type="ECO:0000256" key="8">
    <source>
        <dbReference type="ARBA" id="ARBA00047428"/>
    </source>
</evidence>
<dbReference type="InterPro" id="IPR011914">
    <property type="entry name" value="RfaE_dom_II"/>
</dbReference>
<keyword evidence="7" id="KW-0119">Carbohydrate metabolism</keyword>
<dbReference type="NCBIfam" id="TIGR02199">
    <property type="entry name" value="rfaE_dom_II"/>
    <property type="match status" value="1"/>
</dbReference>
<keyword evidence="3" id="KW-0548">Nucleotidyltransferase</keyword>
<dbReference type="GO" id="GO:0016301">
    <property type="term" value="F:kinase activity"/>
    <property type="evidence" value="ECO:0007669"/>
    <property type="project" value="UniProtKB-KW"/>
</dbReference>
<dbReference type="InterPro" id="IPR004821">
    <property type="entry name" value="Cyt_trans-like"/>
</dbReference>
<feature type="domain" description="Cytidyltransferase-like" evidence="10">
    <location>
        <begin position="320"/>
        <end position="420"/>
    </location>
</feature>
<evidence type="ECO:0000256" key="3">
    <source>
        <dbReference type="ARBA" id="ARBA00022695"/>
    </source>
</evidence>
<evidence type="ECO:0000256" key="4">
    <source>
        <dbReference type="ARBA" id="ARBA00022741"/>
    </source>
</evidence>
<dbReference type="Pfam" id="PF00294">
    <property type="entry name" value="PfkB"/>
    <property type="match status" value="1"/>
</dbReference>
<proteinExistence type="predicted"/>
<dbReference type="GO" id="GO:0005524">
    <property type="term" value="F:ATP binding"/>
    <property type="evidence" value="ECO:0007669"/>
    <property type="project" value="UniProtKB-KW"/>
</dbReference>
<dbReference type="InterPro" id="IPR014729">
    <property type="entry name" value="Rossmann-like_a/b/a_fold"/>
</dbReference>
<dbReference type="SUPFAM" id="SSF53613">
    <property type="entry name" value="Ribokinase-like"/>
    <property type="match status" value="1"/>
</dbReference>
<dbReference type="Gene3D" id="3.40.50.620">
    <property type="entry name" value="HUPs"/>
    <property type="match status" value="1"/>
</dbReference>
<dbReference type="InterPro" id="IPR011611">
    <property type="entry name" value="PfkB_dom"/>
</dbReference>
<gene>
    <name evidence="11" type="ORF">EV186_104452</name>
</gene>